<accession>A0ACB8BL68</accession>
<comment type="caution">
    <text evidence="1">The sequence shown here is derived from an EMBL/GenBank/DDBJ whole genome shotgun (WGS) entry which is preliminary data.</text>
</comment>
<reference evidence="1" key="1">
    <citation type="journal article" date="2021" name="New Phytol.">
        <title>Evolutionary innovations through gain and loss of genes in the ectomycorrhizal Boletales.</title>
        <authorList>
            <person name="Wu G."/>
            <person name="Miyauchi S."/>
            <person name="Morin E."/>
            <person name="Kuo A."/>
            <person name="Drula E."/>
            <person name="Varga T."/>
            <person name="Kohler A."/>
            <person name="Feng B."/>
            <person name="Cao Y."/>
            <person name="Lipzen A."/>
            <person name="Daum C."/>
            <person name="Hundley H."/>
            <person name="Pangilinan J."/>
            <person name="Johnson J."/>
            <person name="Barry K."/>
            <person name="LaButti K."/>
            <person name="Ng V."/>
            <person name="Ahrendt S."/>
            <person name="Min B."/>
            <person name="Choi I.G."/>
            <person name="Park H."/>
            <person name="Plett J.M."/>
            <person name="Magnuson J."/>
            <person name="Spatafora J.W."/>
            <person name="Nagy L.G."/>
            <person name="Henrissat B."/>
            <person name="Grigoriev I.V."/>
            <person name="Yang Z.L."/>
            <person name="Xu J."/>
            <person name="Martin F.M."/>
        </authorList>
    </citation>
    <scope>NUCLEOTIDE SEQUENCE</scope>
    <source>
        <strain evidence="1">KUC20120723A-06</strain>
    </source>
</reference>
<protein>
    <submittedName>
        <fullName evidence="1">Uncharacterized protein</fullName>
    </submittedName>
</protein>
<keyword evidence="2" id="KW-1185">Reference proteome</keyword>
<evidence type="ECO:0000313" key="2">
    <source>
        <dbReference type="Proteomes" id="UP000790709"/>
    </source>
</evidence>
<organism evidence="1 2">
    <name type="scientific">Leucogyrophana mollusca</name>
    <dbReference type="NCBI Taxonomy" id="85980"/>
    <lineage>
        <taxon>Eukaryota</taxon>
        <taxon>Fungi</taxon>
        <taxon>Dikarya</taxon>
        <taxon>Basidiomycota</taxon>
        <taxon>Agaricomycotina</taxon>
        <taxon>Agaricomycetes</taxon>
        <taxon>Agaricomycetidae</taxon>
        <taxon>Boletales</taxon>
        <taxon>Boletales incertae sedis</taxon>
        <taxon>Leucogyrophana</taxon>
    </lineage>
</organism>
<evidence type="ECO:0000313" key="1">
    <source>
        <dbReference type="EMBL" id="KAH7926216.1"/>
    </source>
</evidence>
<gene>
    <name evidence="1" type="ORF">BV22DRAFT_375864</name>
</gene>
<name>A0ACB8BL68_9AGAM</name>
<dbReference type="Proteomes" id="UP000790709">
    <property type="component" value="Unassembled WGS sequence"/>
</dbReference>
<proteinExistence type="predicted"/>
<dbReference type="EMBL" id="MU266387">
    <property type="protein sequence ID" value="KAH7926216.1"/>
    <property type="molecule type" value="Genomic_DNA"/>
</dbReference>
<sequence length="905" mass="99740">MRGLESPGASKTAAQTTDHVSSQSATSSQQKGTLSRTPRENRRDWAVADMQGTPSNTSEGRERFWESEAFSPTPRANRLLPPFSRQFSHLPTPQSPSTMGTYLQSIPHTSGSPASHRLQSGSVSWLPTELPPTSNQSPSNAFRARQILTPESSPLLMRSRSSTSLPSREKNSSFSAAVDGSPIPPSAKAESPPFLELSASPLVTHPSPSRDIIPRPEPLSPAADILPATPRDSKGRNVSTTPPRRSPILQSHDAFSAPSPLASYTTLSQESREEVGGEIARIRAQLLENQMTTAHEAEARRPDYLKRTKRSVPDVEITPGRGPAQEDGARVKAVGVTESPIKGRRLTLFQETSDESFEESLMAGGYGRYRSDWLHHLPCESNPQPIETQVFEDGMLLSERELKKQSRLAAFFDPPQASSSKTTLHPVEVEGAGRVLLNTATFDPPSSTRSSPTKRKRSRKGKKTVTLDALEEADTNVHETEVPLDRPNWPDAQFPWRLHVEQHNANSRAQQQERLRCIENFLDRDSDEEDEFEGLPLSQPQQLEERVVPGRGKMYPLVTRHREPGNPLSLATVLPSDPADARTALLSKRSVRALSYRRSRRQAFDDDSDGEVVCICNGRDDGRALVQCDDCHAWYHLQCIGIKNTAELGREEDPWFCANCAEEKTPSPPLRPSSSEPILVPTDEKPKLAESYDPPFFHAGLAASPSTPWGGSSRPPRTPPRSSAAGPYFSSGSSWDEPSSRHGPDTPQFPAQGVRVHTTSSPNSFDGFGFEESPFDPTSTPSRGIKFGAPFATPKYNMWPTRGQELFLTPTQPGRSDSGRHNPTTALHPSKVNGDDHSMPSFTPISSSFMSNNTPIGRPYHELNGRLPESPLAAKRPRRALESMTVSDMHQESKHERRRSQTSVE</sequence>